<sequence length="125" mass="13931">MRAGRGLDAGTELVFSYVQPVETGSYQETHIFLSHWGFTYRYALSKPVDHYANGNITQRRTVSESYQALSERPVVKGKAIDSLDKASGRPVLEIQKSGHMNEFVLIVSIVMSSHKFEVIHFGVGA</sequence>
<name>A0A4U6X5Z0_9PEZI</name>
<proteinExistence type="predicted"/>
<dbReference type="Proteomes" id="UP000310108">
    <property type="component" value="Unassembled WGS sequence"/>
</dbReference>
<dbReference type="AlphaFoldDB" id="A0A4U6X5Z0"/>
<protein>
    <submittedName>
        <fullName evidence="1">Uncharacterized protein</fullName>
    </submittedName>
</protein>
<comment type="caution">
    <text evidence="1">The sequence shown here is derived from an EMBL/GenBank/DDBJ whole genome shotgun (WGS) entry which is preliminary data.</text>
</comment>
<dbReference type="EMBL" id="PJEX01000707">
    <property type="protein sequence ID" value="TKW48817.1"/>
    <property type="molecule type" value="Genomic_DNA"/>
</dbReference>
<dbReference type="STRING" id="1306861.A0A4U6X5Z0"/>
<dbReference type="OrthoDB" id="10560389at2759"/>
<organism evidence="1 2">
    <name type="scientific">Colletotrichum tanaceti</name>
    <dbReference type="NCBI Taxonomy" id="1306861"/>
    <lineage>
        <taxon>Eukaryota</taxon>
        <taxon>Fungi</taxon>
        <taxon>Dikarya</taxon>
        <taxon>Ascomycota</taxon>
        <taxon>Pezizomycotina</taxon>
        <taxon>Sordariomycetes</taxon>
        <taxon>Hypocreomycetidae</taxon>
        <taxon>Glomerellales</taxon>
        <taxon>Glomerellaceae</taxon>
        <taxon>Colletotrichum</taxon>
        <taxon>Colletotrichum destructivum species complex</taxon>
    </lineage>
</organism>
<keyword evidence="2" id="KW-1185">Reference proteome</keyword>
<evidence type="ECO:0000313" key="2">
    <source>
        <dbReference type="Proteomes" id="UP000310108"/>
    </source>
</evidence>
<gene>
    <name evidence="1" type="ORF">CTA1_1493</name>
</gene>
<accession>A0A4U6X5Z0</accession>
<reference evidence="1 2" key="1">
    <citation type="journal article" date="2019" name="PLoS ONE">
        <title>Comparative genome analysis indicates high evolutionary potential of pathogenicity genes in Colletotrichum tanaceti.</title>
        <authorList>
            <person name="Lelwala R.V."/>
            <person name="Korhonen P.K."/>
            <person name="Young N.D."/>
            <person name="Scott J.B."/>
            <person name="Ades P.A."/>
            <person name="Gasser R.B."/>
            <person name="Taylor P.W.J."/>
        </authorList>
    </citation>
    <scope>NUCLEOTIDE SEQUENCE [LARGE SCALE GENOMIC DNA]</scope>
    <source>
        <strain evidence="1">BRIP57314</strain>
    </source>
</reference>
<evidence type="ECO:0000313" key="1">
    <source>
        <dbReference type="EMBL" id="TKW48817.1"/>
    </source>
</evidence>